<dbReference type="GO" id="GO:0030127">
    <property type="term" value="C:COPII vesicle coat"/>
    <property type="evidence" value="ECO:0007669"/>
    <property type="project" value="InterPro"/>
</dbReference>
<comment type="similarity">
    <text evidence="1">Belongs to the SEC23/SEC24 family. SEC24 subfamily.</text>
</comment>
<evidence type="ECO:0000313" key="6">
    <source>
        <dbReference type="Proteomes" id="UP000192501"/>
    </source>
</evidence>
<feature type="domain" description="Sec23/Sec24 beta-sandwich" evidence="4">
    <location>
        <begin position="364"/>
        <end position="441"/>
    </location>
</feature>
<dbReference type="Gene3D" id="3.40.50.410">
    <property type="entry name" value="von Willebrand factor, type A domain"/>
    <property type="match status" value="1"/>
</dbReference>
<reference evidence="5 6" key="1">
    <citation type="journal article" date="2017" name="Environ. Microbiol.">
        <title>Decay of the glycolytic pathway and adaptation to intranuclear parasitism within Enterocytozoonidae microsporidia.</title>
        <authorList>
            <person name="Wiredu Boakye D."/>
            <person name="Jaroenlak P."/>
            <person name="Prachumwat A."/>
            <person name="Williams T.A."/>
            <person name="Bateman K.S."/>
            <person name="Itsathitphaisarn O."/>
            <person name="Sritunyalucksana K."/>
            <person name="Paszkiewicz K.H."/>
            <person name="Moore K.A."/>
            <person name="Stentiford G.D."/>
            <person name="Williams B.A."/>
        </authorList>
    </citation>
    <scope>NUCLEOTIDE SEQUENCE [LARGE SCALE GENOMIC DNA]</scope>
    <source>
        <strain evidence="6">canceri</strain>
    </source>
</reference>
<dbReference type="GO" id="GO:0006886">
    <property type="term" value="P:intracellular protein transport"/>
    <property type="evidence" value="ECO:0007669"/>
    <property type="project" value="InterPro"/>
</dbReference>
<dbReference type="SUPFAM" id="SSF82754">
    <property type="entry name" value="C-terminal, gelsolin-like domain of Sec23/24"/>
    <property type="match status" value="1"/>
</dbReference>
<comment type="caution">
    <text evidence="5">The sequence shown here is derived from an EMBL/GenBank/DDBJ whole genome shotgun (WGS) entry which is preliminary data.</text>
</comment>
<dbReference type="GO" id="GO:0008270">
    <property type="term" value="F:zinc ion binding"/>
    <property type="evidence" value="ECO:0007669"/>
    <property type="project" value="InterPro"/>
</dbReference>
<gene>
    <name evidence="5" type="primary">SEC24</name>
    <name evidence="5" type="ORF">A0H76_2014</name>
</gene>
<dbReference type="SUPFAM" id="SSF82919">
    <property type="entry name" value="Zn-finger domain of Sec23/24"/>
    <property type="match status" value="1"/>
</dbReference>
<dbReference type="PANTHER" id="PTHR13803:SF36">
    <property type="entry name" value="TYPE A VON WILLEBRAND FACTOR DOMAIN-CONTAINING PROTEIN"/>
    <property type="match status" value="1"/>
</dbReference>
<proteinExistence type="inferred from homology"/>
<dbReference type="SUPFAM" id="SSF53300">
    <property type="entry name" value="vWA-like"/>
    <property type="match status" value="1"/>
</dbReference>
<evidence type="ECO:0000313" key="5">
    <source>
        <dbReference type="EMBL" id="ORE00199.1"/>
    </source>
</evidence>
<dbReference type="VEuPathDB" id="MicrosporidiaDB:A0H76_2014"/>
<dbReference type="SMR" id="A0A1X0QKA6"/>
<evidence type="ECO:0000259" key="3">
    <source>
        <dbReference type="Pfam" id="PF04811"/>
    </source>
</evidence>
<dbReference type="SUPFAM" id="SSF81995">
    <property type="entry name" value="beta-sandwich domain of Sec23/24"/>
    <property type="match status" value="1"/>
</dbReference>
<dbReference type="Pfam" id="PF08033">
    <property type="entry name" value="Sec23_BS"/>
    <property type="match status" value="1"/>
</dbReference>
<dbReference type="GO" id="GO:0070971">
    <property type="term" value="C:endoplasmic reticulum exit site"/>
    <property type="evidence" value="ECO:0007669"/>
    <property type="project" value="TreeGrafter"/>
</dbReference>
<dbReference type="InterPro" id="IPR036180">
    <property type="entry name" value="Gelsolin-like_dom_sf"/>
</dbReference>
<dbReference type="Pfam" id="PF04811">
    <property type="entry name" value="Sec23_trunk"/>
    <property type="match status" value="1"/>
</dbReference>
<dbReference type="VEuPathDB" id="MicrosporidiaDB:HERIO_129"/>
<feature type="domain" description="Sec23/Sec24 trunk" evidence="3">
    <location>
        <begin position="141"/>
        <end position="355"/>
    </location>
</feature>
<evidence type="ECO:0000259" key="2">
    <source>
        <dbReference type="Pfam" id="PF04810"/>
    </source>
</evidence>
<dbReference type="Gene3D" id="2.30.30.380">
    <property type="entry name" value="Zn-finger domain of Sec23/24"/>
    <property type="match status" value="1"/>
</dbReference>
<dbReference type="PANTHER" id="PTHR13803">
    <property type="entry name" value="SEC24-RELATED PROTEIN"/>
    <property type="match status" value="1"/>
</dbReference>
<dbReference type="InterPro" id="IPR036174">
    <property type="entry name" value="Znf_Sec23_Sec24_sf"/>
</dbReference>
<evidence type="ECO:0000256" key="1">
    <source>
        <dbReference type="ARBA" id="ARBA00008334"/>
    </source>
</evidence>
<dbReference type="EMBL" id="LTAI01000052">
    <property type="protein sequence ID" value="ORE00199.1"/>
    <property type="molecule type" value="Genomic_DNA"/>
</dbReference>
<dbReference type="InterPro" id="IPR050550">
    <property type="entry name" value="SEC23_SEC24_subfamily"/>
</dbReference>
<dbReference type="Proteomes" id="UP000192501">
    <property type="component" value="Unassembled WGS sequence"/>
</dbReference>
<name>A0A1X0QKA6_9MICR</name>
<dbReference type="InterPro" id="IPR012990">
    <property type="entry name" value="Beta-sandwich_Sec23_24"/>
</dbReference>
<dbReference type="InterPro" id="IPR006895">
    <property type="entry name" value="Znf_Sec23_Sec24"/>
</dbReference>
<dbReference type="GO" id="GO:0090110">
    <property type="term" value="P:COPII-coated vesicle cargo loading"/>
    <property type="evidence" value="ECO:0007669"/>
    <property type="project" value="TreeGrafter"/>
</dbReference>
<dbReference type="AlphaFoldDB" id="A0A1X0QKA6"/>
<accession>A0A1X0QKA6</accession>
<dbReference type="Gene3D" id="2.60.40.1670">
    <property type="entry name" value="beta-sandwich domain of Sec23/24"/>
    <property type="match status" value="1"/>
</dbReference>
<organism evidence="5 6">
    <name type="scientific">Hepatospora eriocheir</name>
    <dbReference type="NCBI Taxonomy" id="1081669"/>
    <lineage>
        <taxon>Eukaryota</taxon>
        <taxon>Fungi</taxon>
        <taxon>Fungi incertae sedis</taxon>
        <taxon>Microsporidia</taxon>
        <taxon>Hepatosporidae</taxon>
        <taxon>Hepatospora</taxon>
    </lineage>
</organism>
<sequence length="682" mass="78441">MTNSNNNSYYDENTNYDDPCYRCTYNYIPHDIKRYQNIIPVTFSVEFDKKPLPVANENLVRCQKCLGYVNCYSTVVNPGYKWVCNLCNTMNEVLIPFQFKDKNFRSGDRFEYNSNTFVSSALTSKVYEIEAPDNYSFGTSRPPTLIFLIEVTSEANRNNLLSSVVNCIKESLANNDLDSRTRACFIFFNSCGYVLAKNDTMLVIDETIPKILPDEVFYSIKKDQPDNIFDIDYQNILDYFPSTTNQLNNILPVLYFISRTFRQGSIFAFISSLPNIDKSKIAVSSALYQNNENYKKVSQDLYLRNLGVNLFACTRQSLELGVLKVLTTSGGQLFHYSNYDGSEPVYTDKLYCDLNEIFNNRINYNCWMKIRLSEGCNLKALHGNFVQRKNGVFAYSNFSPSHAINFEISIPDKLETVYAQIAMLRINKEGIRSVRVFNIQLLTANSSTPTVEIFNAKQIIMALTFNACYQESLKKFSGGYYIDRQINSIVKEMKISSGGIINENIRPCISYALAMRKSIALRPDKHTPNDFRVFYIYLLSNMCFSTVDSIVYPTLINLLDPEPTVYSLTRTNLRDDSIYLMDAGITLFCYVGKNCTNLDCFNNPDTLISGLSLYNITSKNEFGNYMNNWIAYFNEGRLVKPKFVLVLEKESSNYLDVFRSYFYDDQMYNLPDIFTYENSLGN</sequence>
<dbReference type="InterPro" id="IPR006896">
    <property type="entry name" value="Sec23/24_trunk_dom"/>
</dbReference>
<dbReference type="Gene3D" id="1.20.120.730">
    <property type="entry name" value="Sec23/Sec24 helical domain"/>
    <property type="match status" value="1"/>
</dbReference>
<dbReference type="InterPro" id="IPR029006">
    <property type="entry name" value="ADF-H/Gelsolin-like_dom_sf"/>
</dbReference>
<feature type="domain" description="Zinc finger Sec23/Sec24-type" evidence="2">
    <location>
        <begin position="60"/>
        <end position="93"/>
    </location>
</feature>
<protein>
    <submittedName>
        <fullName evidence="5">SEC24</fullName>
    </submittedName>
</protein>
<dbReference type="Gene3D" id="3.40.20.10">
    <property type="entry name" value="Severin"/>
    <property type="match status" value="1"/>
</dbReference>
<dbReference type="Pfam" id="PF04810">
    <property type="entry name" value="zf-Sec23_Sec24"/>
    <property type="match status" value="1"/>
</dbReference>
<dbReference type="InterPro" id="IPR036465">
    <property type="entry name" value="vWFA_dom_sf"/>
</dbReference>
<evidence type="ECO:0000259" key="4">
    <source>
        <dbReference type="Pfam" id="PF08033"/>
    </source>
</evidence>
<dbReference type="VEuPathDB" id="MicrosporidiaDB:HERIO_130"/>
<dbReference type="GO" id="GO:0000149">
    <property type="term" value="F:SNARE binding"/>
    <property type="evidence" value="ECO:0007669"/>
    <property type="project" value="TreeGrafter"/>
</dbReference>